<dbReference type="Gene3D" id="3.15.20.10">
    <property type="entry name" value="Bactericidal permeability-increasing protein, domain 2"/>
    <property type="match status" value="1"/>
</dbReference>
<dbReference type="AlphaFoldDB" id="A0A8S0U5E4"/>
<dbReference type="GO" id="GO:0008289">
    <property type="term" value="F:lipid binding"/>
    <property type="evidence" value="ECO:0007669"/>
    <property type="project" value="InterPro"/>
</dbReference>
<dbReference type="InterPro" id="IPR017942">
    <property type="entry name" value="Lipid-bd_serum_glycop_N"/>
</dbReference>
<feature type="domain" description="Lipid-binding serum glycoprotein C-terminal" evidence="5">
    <location>
        <begin position="276"/>
        <end position="474"/>
    </location>
</feature>
<dbReference type="SUPFAM" id="SSF55394">
    <property type="entry name" value="Bactericidal permeability-increasing protein, BPI"/>
    <property type="match status" value="2"/>
</dbReference>
<dbReference type="InterPro" id="IPR001124">
    <property type="entry name" value="Lipid-bd_serum_glycop_C"/>
</dbReference>
<dbReference type="PIRSF" id="PIRSF002417">
    <property type="entry name" value="Lipid_binding_protein"/>
    <property type="match status" value="1"/>
</dbReference>
<dbReference type="Pfam" id="PF01273">
    <property type="entry name" value="LBP_BPI_CETP"/>
    <property type="match status" value="1"/>
</dbReference>
<dbReference type="InterPro" id="IPR030675">
    <property type="entry name" value="BPI/LBP"/>
</dbReference>
<dbReference type="FunFam" id="3.15.10.10:FF:000001">
    <property type="entry name" value="phospholipid transfer protein-like"/>
    <property type="match status" value="1"/>
</dbReference>
<sequence>MAYANIFLGLLFLLIVSHALVQSDEEGHIKVEISNKGLDFLKDLIIEEAESSFVPLELSKIEKSVKIPVVGKVKIVLSNITIERIHVTNSTLKTGDTGIVIAVDGAFANLSMNWKYSYSTWLLPITISDQGSANVEVEGMEIGLTLSLKTLQGSLKLSLLECGCYVKAISIDLDGGASWLYQGVVKAFKGKISSAVEDAVSEKIKDGIVNLDSLLKSIPKEVPITDIAALNVTFIDDPKLTEPELDLEINGLFSAKNEVEVSNQYRRMLGASSSCNIADIMVRISLHEDVLKSASSVYFEAGKMYWIVDKVPDQSLLNTAEWRFFFPRLYKLYPNDDINLNISVSSPPIIEIAKQQIHTMIPLDMVINVLDADKVISVACISMSISSSIFPEISQNGLTGSIKLNDFTMSLKWSEIGNLHVHLIKTLMSTMLKTVIVPYVNLQLWKGFHLPSFHGYKLQNAQIFCSDSWIFICSDLASTEQFYIR</sequence>
<dbReference type="PANTHER" id="PTHR46801:SF2">
    <property type="entry name" value="LIPOPOLYSACCHARIDE-BINDING PROTEIN"/>
    <property type="match status" value="1"/>
</dbReference>
<evidence type="ECO:0000259" key="5">
    <source>
        <dbReference type="SMART" id="SM00329"/>
    </source>
</evidence>
<feature type="chain" id="PRO_5035740099" evidence="3">
    <location>
        <begin position="24"/>
        <end position="485"/>
    </location>
</feature>
<comment type="similarity">
    <text evidence="2">Belongs to the BPI/LBP/Plunc superfamily. BPI/LBP (TC 1.C.40) family.</text>
</comment>
<dbReference type="InterPro" id="IPR045897">
    <property type="entry name" value="BPI/LBP_pln"/>
</dbReference>
<dbReference type="SMART" id="SM00329">
    <property type="entry name" value="BPI2"/>
    <property type="match status" value="1"/>
</dbReference>
<evidence type="ECO:0000313" key="6">
    <source>
        <dbReference type="EMBL" id="CAA3011996.1"/>
    </source>
</evidence>
<dbReference type="EMBL" id="CACTIH010007387">
    <property type="protein sequence ID" value="CAA3011996.1"/>
    <property type="molecule type" value="Genomic_DNA"/>
</dbReference>
<feature type="domain" description="Lipid-binding serum glycoprotein N-terminal" evidence="4">
    <location>
        <begin position="33"/>
        <end position="258"/>
    </location>
</feature>
<dbReference type="Gramene" id="OE9A116739T1">
    <property type="protein sequence ID" value="OE9A116739C1"/>
    <property type="gene ID" value="OE9A116739"/>
</dbReference>
<dbReference type="GO" id="GO:0005615">
    <property type="term" value="C:extracellular space"/>
    <property type="evidence" value="ECO:0007669"/>
    <property type="project" value="InterPro"/>
</dbReference>
<evidence type="ECO:0000259" key="4">
    <source>
        <dbReference type="SMART" id="SM00328"/>
    </source>
</evidence>
<evidence type="ECO:0000256" key="2">
    <source>
        <dbReference type="ARBA" id="ARBA00060933"/>
    </source>
</evidence>
<gene>
    <name evidence="6" type="ORF">OLEA9_A116739</name>
</gene>
<dbReference type="Gene3D" id="3.15.10.10">
    <property type="entry name" value="Bactericidal permeability-increasing protein, domain 1"/>
    <property type="match status" value="1"/>
</dbReference>
<dbReference type="InterPro" id="IPR017943">
    <property type="entry name" value="Bactericidal_perm-incr_a/b_dom"/>
</dbReference>
<dbReference type="Proteomes" id="UP000594638">
    <property type="component" value="Unassembled WGS sequence"/>
</dbReference>
<dbReference type="OrthoDB" id="10255543at2759"/>
<keyword evidence="3" id="KW-0732">Signal</keyword>
<dbReference type="PANTHER" id="PTHR46801">
    <property type="entry name" value="OS06G0309200 PROTEIN"/>
    <property type="match status" value="1"/>
</dbReference>
<evidence type="ECO:0000256" key="3">
    <source>
        <dbReference type="SAM" id="SignalP"/>
    </source>
</evidence>
<keyword evidence="1" id="KW-0325">Glycoprotein</keyword>
<comment type="caution">
    <text evidence="6">The sequence shown here is derived from an EMBL/GenBank/DDBJ whole genome shotgun (WGS) entry which is preliminary data.</text>
</comment>
<dbReference type="Pfam" id="PF02886">
    <property type="entry name" value="LBP_BPI_CETP_C"/>
    <property type="match status" value="1"/>
</dbReference>
<name>A0A8S0U5E4_OLEEU</name>
<proteinExistence type="inferred from homology"/>
<evidence type="ECO:0000313" key="7">
    <source>
        <dbReference type="Proteomes" id="UP000594638"/>
    </source>
</evidence>
<organism evidence="6 7">
    <name type="scientific">Olea europaea subsp. europaea</name>
    <dbReference type="NCBI Taxonomy" id="158383"/>
    <lineage>
        <taxon>Eukaryota</taxon>
        <taxon>Viridiplantae</taxon>
        <taxon>Streptophyta</taxon>
        <taxon>Embryophyta</taxon>
        <taxon>Tracheophyta</taxon>
        <taxon>Spermatophyta</taxon>
        <taxon>Magnoliopsida</taxon>
        <taxon>eudicotyledons</taxon>
        <taxon>Gunneridae</taxon>
        <taxon>Pentapetalae</taxon>
        <taxon>asterids</taxon>
        <taxon>lamiids</taxon>
        <taxon>Lamiales</taxon>
        <taxon>Oleaceae</taxon>
        <taxon>Oleeae</taxon>
        <taxon>Olea</taxon>
    </lineage>
</organism>
<protein>
    <submittedName>
        <fullName evidence="6">BPI LBP family At1g04970</fullName>
    </submittedName>
</protein>
<keyword evidence="7" id="KW-1185">Reference proteome</keyword>
<evidence type="ECO:0000256" key="1">
    <source>
        <dbReference type="ARBA" id="ARBA00023180"/>
    </source>
</evidence>
<feature type="signal peptide" evidence="3">
    <location>
        <begin position="1"/>
        <end position="23"/>
    </location>
</feature>
<dbReference type="SMART" id="SM00328">
    <property type="entry name" value="BPI1"/>
    <property type="match status" value="1"/>
</dbReference>
<accession>A0A8S0U5E4</accession>
<reference evidence="6 7" key="1">
    <citation type="submission" date="2019-12" db="EMBL/GenBank/DDBJ databases">
        <authorList>
            <person name="Alioto T."/>
            <person name="Alioto T."/>
            <person name="Gomez Garrido J."/>
        </authorList>
    </citation>
    <scope>NUCLEOTIDE SEQUENCE [LARGE SCALE GENOMIC DNA]</scope>
</reference>